<sequence length="203" mass="22071">MKTSFNFLKLSTLALALTFASTSCSLFEKKDDPKPAKNEVEYNGTNYNLDQGLIVDLGAANLYGNNDTHYDYDFYVSDGDIENNGDEVEEIQGSFGIFTECYSFGDSEFKTGSFSFVDASNDGSLSDSQLQTKYKNKSVFASSVYIDTNGNGVLSDEDPIRANGGTVKVSGSSPNFTIEYDLTLANGKTLKGKRAGSFNKIRG</sequence>
<feature type="chain" id="PRO_5024379633" description="EF-hand domain-containing protein" evidence="1">
    <location>
        <begin position="26"/>
        <end position="203"/>
    </location>
</feature>
<dbReference type="AlphaFoldDB" id="A0A5M6DHA7"/>
<evidence type="ECO:0000256" key="1">
    <source>
        <dbReference type="SAM" id="SignalP"/>
    </source>
</evidence>
<dbReference type="EMBL" id="VWSF01000008">
    <property type="protein sequence ID" value="KAA5545642.1"/>
    <property type="molecule type" value="Genomic_DNA"/>
</dbReference>
<protein>
    <recommendedName>
        <fullName evidence="4">EF-hand domain-containing protein</fullName>
    </recommendedName>
</protein>
<accession>A0A5M6DHA7</accession>
<name>A0A5M6DHA7_9BACT</name>
<evidence type="ECO:0008006" key="4">
    <source>
        <dbReference type="Google" id="ProtNLM"/>
    </source>
</evidence>
<gene>
    <name evidence="2" type="ORF">F0145_11930</name>
</gene>
<feature type="signal peptide" evidence="1">
    <location>
        <begin position="1"/>
        <end position="25"/>
    </location>
</feature>
<keyword evidence="3" id="KW-1185">Reference proteome</keyword>
<comment type="caution">
    <text evidence="2">The sequence shown here is derived from an EMBL/GenBank/DDBJ whole genome shotgun (WGS) entry which is preliminary data.</text>
</comment>
<dbReference type="Proteomes" id="UP000323426">
    <property type="component" value="Unassembled WGS sequence"/>
</dbReference>
<proteinExistence type="predicted"/>
<keyword evidence="1" id="KW-0732">Signal</keyword>
<dbReference type="RefSeq" id="WP_150088646.1">
    <property type="nucleotide sequence ID" value="NZ_VWSF01000008.1"/>
</dbReference>
<evidence type="ECO:0000313" key="3">
    <source>
        <dbReference type="Proteomes" id="UP000323426"/>
    </source>
</evidence>
<dbReference type="PROSITE" id="PS51257">
    <property type="entry name" value="PROKAR_LIPOPROTEIN"/>
    <property type="match status" value="1"/>
</dbReference>
<evidence type="ECO:0000313" key="2">
    <source>
        <dbReference type="EMBL" id="KAA5545642.1"/>
    </source>
</evidence>
<reference evidence="2 3" key="1">
    <citation type="submission" date="2019-09" db="EMBL/GenBank/DDBJ databases">
        <title>Genome sequence and assembly of Adhaeribacter sp.</title>
        <authorList>
            <person name="Chhetri G."/>
        </authorList>
    </citation>
    <scope>NUCLEOTIDE SEQUENCE [LARGE SCALE GENOMIC DNA]</scope>
    <source>
        <strain evidence="2 3">DK36</strain>
    </source>
</reference>
<organism evidence="2 3">
    <name type="scientific">Adhaeribacter rhizoryzae</name>
    <dbReference type="NCBI Taxonomy" id="2607907"/>
    <lineage>
        <taxon>Bacteria</taxon>
        <taxon>Pseudomonadati</taxon>
        <taxon>Bacteroidota</taxon>
        <taxon>Cytophagia</taxon>
        <taxon>Cytophagales</taxon>
        <taxon>Hymenobacteraceae</taxon>
        <taxon>Adhaeribacter</taxon>
    </lineage>
</organism>